<evidence type="ECO:0000259" key="6">
    <source>
        <dbReference type="PROSITE" id="PS50871"/>
    </source>
</evidence>
<sequence>MAPQRMRRSAALLLLLLHVAPITSQTCGAVPGIPGVPGTHGPNGPDGPKGDKGDAGESAHSVKGQKGQHGMRGPPGRPGLKGDVGLPGPAGPVGQTGARGKPFIDSSLQRMYFSRKCILTQRPELNANLAFNREILPELESELQGERLESGMFTCSVRGVYFFTYHISAKNRVCVNLMKGSLVHMAQCDHFKGFVVSSGSALLELEVGDTVSLQATPHTNLAMNQNSATHLFTGFLIFST</sequence>
<feature type="chain" id="PRO_5028484912" evidence="5">
    <location>
        <begin position="25"/>
        <end position="240"/>
    </location>
</feature>
<name>A0A6P7MKU9_BETSP</name>
<dbReference type="OrthoDB" id="8964326at2759"/>
<evidence type="ECO:0000256" key="4">
    <source>
        <dbReference type="SAM" id="MobiDB-lite"/>
    </source>
</evidence>
<dbReference type="InterPro" id="IPR050392">
    <property type="entry name" value="Collagen/C1q_domain"/>
</dbReference>
<dbReference type="InParanoid" id="A0A6P7MKU9"/>
<feature type="compositionally biased region" description="Basic and acidic residues" evidence="4">
    <location>
        <begin position="48"/>
        <end position="57"/>
    </location>
</feature>
<organism evidence="7 8">
    <name type="scientific">Betta splendens</name>
    <name type="common">Siamese fighting fish</name>
    <dbReference type="NCBI Taxonomy" id="158456"/>
    <lineage>
        <taxon>Eukaryota</taxon>
        <taxon>Metazoa</taxon>
        <taxon>Chordata</taxon>
        <taxon>Craniata</taxon>
        <taxon>Vertebrata</taxon>
        <taxon>Euteleostomi</taxon>
        <taxon>Actinopterygii</taxon>
        <taxon>Neopterygii</taxon>
        <taxon>Teleostei</taxon>
        <taxon>Neoteleostei</taxon>
        <taxon>Acanthomorphata</taxon>
        <taxon>Anabantaria</taxon>
        <taxon>Anabantiformes</taxon>
        <taxon>Anabantoidei</taxon>
        <taxon>Osphronemidae</taxon>
        <taxon>Betta</taxon>
    </lineage>
</organism>
<feature type="region of interest" description="Disordered" evidence="4">
    <location>
        <begin position="31"/>
        <end position="100"/>
    </location>
</feature>
<reference evidence="8" key="1">
    <citation type="submission" date="2025-08" db="UniProtKB">
        <authorList>
            <consortium name="RefSeq"/>
        </authorList>
    </citation>
    <scope>IDENTIFICATION</scope>
</reference>
<dbReference type="KEGG" id="bspl:114855989"/>
<evidence type="ECO:0000256" key="5">
    <source>
        <dbReference type="SAM" id="SignalP"/>
    </source>
</evidence>
<feature type="domain" description="C1q" evidence="6">
    <location>
        <begin position="108"/>
        <end position="240"/>
    </location>
</feature>
<evidence type="ECO:0000256" key="2">
    <source>
        <dbReference type="ARBA" id="ARBA00022525"/>
    </source>
</evidence>
<dbReference type="Gene3D" id="2.60.120.40">
    <property type="match status" value="1"/>
</dbReference>
<keyword evidence="5" id="KW-0732">Signal</keyword>
<keyword evidence="7" id="KW-1185">Reference proteome</keyword>
<dbReference type="Pfam" id="PF00386">
    <property type="entry name" value="C1q"/>
    <property type="match status" value="1"/>
</dbReference>
<feature type="signal peptide" evidence="5">
    <location>
        <begin position="1"/>
        <end position="24"/>
    </location>
</feature>
<proteinExistence type="predicted"/>
<dbReference type="RefSeq" id="XP_029007391.1">
    <property type="nucleotide sequence ID" value="XM_029151558.2"/>
</dbReference>
<dbReference type="SMART" id="SM00110">
    <property type="entry name" value="C1Q"/>
    <property type="match status" value="1"/>
</dbReference>
<keyword evidence="2" id="KW-0964">Secreted</keyword>
<comment type="subcellular location">
    <subcellularLocation>
        <location evidence="1">Secreted</location>
        <location evidence="1">Extracellular space</location>
        <location evidence="1">Extracellular matrix</location>
    </subcellularLocation>
</comment>
<protein>
    <submittedName>
        <fullName evidence="8">Complement C1q subcomponent subunit B-like</fullName>
    </submittedName>
</protein>
<accession>A0A6P7MKU9</accession>
<dbReference type="InterPro" id="IPR001073">
    <property type="entry name" value="C1q_dom"/>
</dbReference>
<evidence type="ECO:0000313" key="8">
    <source>
        <dbReference type="RefSeq" id="XP_029007391.1"/>
    </source>
</evidence>
<gene>
    <name evidence="8" type="primary">LOC114855989</name>
</gene>
<dbReference type="PRINTS" id="PR00007">
    <property type="entry name" value="COMPLEMNTC1Q"/>
</dbReference>
<dbReference type="PANTHER" id="PTHR15427:SF43">
    <property type="entry name" value="COMPLEMENT COMPONENT 1, Q SUBCOMPONENT, B CHAIN PRECURSOR"/>
    <property type="match status" value="1"/>
</dbReference>
<dbReference type="SUPFAM" id="SSF49842">
    <property type="entry name" value="TNF-like"/>
    <property type="match status" value="1"/>
</dbReference>
<dbReference type="PANTHER" id="PTHR15427">
    <property type="entry name" value="EMILIN ELASTIN MICROFIBRIL INTERFACE-LOCATED PROTEIN ELASTIN MICROFIBRIL INTERFACER"/>
    <property type="match status" value="1"/>
</dbReference>
<dbReference type="GeneID" id="114855989"/>
<dbReference type="Proteomes" id="UP000515150">
    <property type="component" value="Chromosome 5"/>
</dbReference>
<evidence type="ECO:0000256" key="3">
    <source>
        <dbReference type="ARBA" id="ARBA00022530"/>
    </source>
</evidence>
<evidence type="ECO:0000256" key="1">
    <source>
        <dbReference type="ARBA" id="ARBA00004498"/>
    </source>
</evidence>
<dbReference type="PROSITE" id="PS50871">
    <property type="entry name" value="C1Q"/>
    <property type="match status" value="1"/>
</dbReference>
<keyword evidence="3" id="KW-0272">Extracellular matrix</keyword>
<dbReference type="InterPro" id="IPR008983">
    <property type="entry name" value="Tumour_necrosis_fac-like_dom"/>
</dbReference>
<evidence type="ECO:0000313" key="7">
    <source>
        <dbReference type="Proteomes" id="UP000515150"/>
    </source>
</evidence>
<dbReference type="AlphaFoldDB" id="A0A6P7MKU9"/>